<dbReference type="OrthoDB" id="9806052at2"/>
<dbReference type="GO" id="GO:0046872">
    <property type="term" value="F:metal ion binding"/>
    <property type="evidence" value="ECO:0007669"/>
    <property type="project" value="InterPro"/>
</dbReference>
<dbReference type="InterPro" id="IPR003735">
    <property type="entry name" value="Metal_Tscrpt_repr"/>
</dbReference>
<comment type="similarity">
    <text evidence="1">Belongs to the FrmR/RcnR family.</text>
</comment>
<accession>A0A1W6NWY4</accession>
<organism evidence="2 3">
    <name type="scientific">Ketogulonicigenium robustum</name>
    <dbReference type="NCBI Taxonomy" id="92947"/>
    <lineage>
        <taxon>Bacteria</taxon>
        <taxon>Pseudomonadati</taxon>
        <taxon>Pseudomonadota</taxon>
        <taxon>Alphaproteobacteria</taxon>
        <taxon>Rhodobacterales</taxon>
        <taxon>Roseobacteraceae</taxon>
        <taxon>Ketogulonicigenium</taxon>
    </lineage>
</organism>
<name>A0A1W6NWY4_9RHOB</name>
<sequence>MPSSPEDKKRALTRLHRIQGQCEALARALEAGSDCGPILQQIAAVRGGINGLMAEVLESHIREEFAAPTGEGKADDLLALVRRYLK</sequence>
<reference evidence="2 3" key="1">
    <citation type="submission" date="2017-02" db="EMBL/GenBank/DDBJ databases">
        <title>Ketogulonicigenium robustum SPU B003 Genome sequencing and assembly.</title>
        <authorList>
            <person name="Li Y."/>
            <person name="Liu L."/>
            <person name="Wang C."/>
            <person name="Zhang M."/>
            <person name="Zhang T."/>
            <person name="Zhang Y."/>
        </authorList>
    </citation>
    <scope>NUCLEOTIDE SEQUENCE [LARGE SCALE GENOMIC DNA]</scope>
    <source>
        <strain evidence="2 3">SPU_B003</strain>
    </source>
</reference>
<evidence type="ECO:0000313" key="3">
    <source>
        <dbReference type="Proteomes" id="UP000242447"/>
    </source>
</evidence>
<gene>
    <name evidence="2" type="ORF">BVG79_00157</name>
</gene>
<dbReference type="EMBL" id="CP019937">
    <property type="protein sequence ID" value="ARO13517.1"/>
    <property type="molecule type" value="Genomic_DNA"/>
</dbReference>
<dbReference type="KEGG" id="kro:BVG79_00157"/>
<dbReference type="InterPro" id="IPR038390">
    <property type="entry name" value="Metal_Tscrpt_repr_sf"/>
</dbReference>
<evidence type="ECO:0000256" key="1">
    <source>
        <dbReference type="ARBA" id="ARBA00005260"/>
    </source>
</evidence>
<evidence type="ECO:0000313" key="2">
    <source>
        <dbReference type="EMBL" id="ARO13517.1"/>
    </source>
</evidence>
<dbReference type="Pfam" id="PF02583">
    <property type="entry name" value="Trns_repr_metal"/>
    <property type="match status" value="1"/>
</dbReference>
<dbReference type="STRING" id="92947.BVG79_00157"/>
<dbReference type="Gene3D" id="1.20.58.1000">
    <property type="entry name" value="Metal-sensitive repressor, helix protomer"/>
    <property type="match status" value="1"/>
</dbReference>
<dbReference type="CDD" id="cd10153">
    <property type="entry name" value="RcnR-FrmR-like_DUF156"/>
    <property type="match status" value="1"/>
</dbReference>
<dbReference type="PANTHER" id="PTHR33677">
    <property type="entry name" value="TRANSCRIPTIONAL REPRESSOR FRMR-RELATED"/>
    <property type="match status" value="1"/>
</dbReference>
<dbReference type="PANTHER" id="PTHR33677:SF5">
    <property type="entry name" value="TRANSCRIPTIONAL REPRESSOR FRMR"/>
    <property type="match status" value="1"/>
</dbReference>
<dbReference type="AlphaFoldDB" id="A0A1W6NWY4"/>
<protein>
    <submittedName>
        <fullName evidence="2">Regulator protein that represses frmRAB operon</fullName>
    </submittedName>
</protein>
<dbReference type="RefSeq" id="WP_085785226.1">
    <property type="nucleotide sequence ID" value="NZ_CP019937.1"/>
</dbReference>
<dbReference type="Proteomes" id="UP000242447">
    <property type="component" value="Chromosome"/>
</dbReference>
<dbReference type="GO" id="GO:0003677">
    <property type="term" value="F:DNA binding"/>
    <property type="evidence" value="ECO:0007669"/>
    <property type="project" value="InterPro"/>
</dbReference>
<keyword evidence="3" id="KW-1185">Reference proteome</keyword>
<proteinExistence type="inferred from homology"/>
<dbReference type="GO" id="GO:0045892">
    <property type="term" value="P:negative regulation of DNA-templated transcription"/>
    <property type="evidence" value="ECO:0007669"/>
    <property type="project" value="UniProtKB-ARBA"/>
</dbReference>